<proteinExistence type="predicted"/>
<comment type="subcellular location">
    <subcellularLocation>
        <location evidence="1">Secreted</location>
    </subcellularLocation>
</comment>
<name>A0ABS1TZP8_9PROT</name>
<dbReference type="Gene3D" id="1.10.640.10">
    <property type="entry name" value="Haem peroxidase domain superfamily, animal type"/>
    <property type="match status" value="1"/>
</dbReference>
<evidence type="ECO:0000313" key="6">
    <source>
        <dbReference type="Proteomes" id="UP000660885"/>
    </source>
</evidence>
<dbReference type="PROSITE" id="PS50292">
    <property type="entry name" value="PEROXIDASE_3"/>
    <property type="match status" value="1"/>
</dbReference>
<dbReference type="SUPFAM" id="SSF48113">
    <property type="entry name" value="Heme-dependent peroxidases"/>
    <property type="match status" value="1"/>
</dbReference>
<accession>A0ABS1TZP8</accession>
<dbReference type="SUPFAM" id="SSF51120">
    <property type="entry name" value="beta-Roll"/>
    <property type="match status" value="1"/>
</dbReference>
<dbReference type="InterPro" id="IPR001343">
    <property type="entry name" value="Hemolysn_Ca-bd"/>
</dbReference>
<sequence length="719" mass="76265">MAYAADPGKVSVRAPDGAGNNAGGQAFSEYLRISPNSYTDNDDTVPGAGKMLLPEKPVGPFSPIFGPTFTDYNGTAPQGREISDKLLAGGTSETPSAAGHNEQFQFFAQFLTHDMSQGAVNTAPNAEIKSSAGVPNVDRISIDGVPFVFGRTDANTDNNNVRQQISEETSFLDLSMVYGSNQAMLDLLRDNQDTSKLVEGDGKLLPTVGDVAADARIDPAAAAGILRLGGFGPPPTDAYATGDQRANQTPMLLTLQTIFAREHNRLADEMKAEHPTWTADEVFNAARALNEAQWQHIVYDEYLPKLLGGSISGYSGYKAGVNPGATNEWGNIAFRFGHDQSSNTELLVDDNGATTSVTLADAFGRAGGNAAFGSNNRTGPSAQQNEQLDAYMRGMTQRITQEIDGKVADGNRNALFGIIGPDGKPVTVDLEAIDIQRGRDHGVSNLNDLREGIGLKTYNNVDQFVGQNNAGNALGAEVRAKLKEIYGNDIANVDSVVAGLLEKAVKGSILGETFHKIVDDQFERTRDGDKDFYLNRFSGNQDLIKEVQGTSFAELIMKNTDTIVYHDAFMSYNRTSGKGGAGRDLVVDSETANTQLGGAGNDDLYGLAGNDTQDGGEGNDWMFGGAGDDRQTGGKGSDIILFGAASGKDVIVDWKDKEDRIDLSELDLTFAKVQANMTAAGGNVVIDLGVAAGGAAGVNTITLTGANLNQMDISDFAFV</sequence>
<evidence type="ECO:0000313" key="5">
    <source>
        <dbReference type="EMBL" id="MBL6077730.1"/>
    </source>
</evidence>
<feature type="region of interest" description="Disordered" evidence="4">
    <location>
        <begin position="1"/>
        <end position="21"/>
    </location>
</feature>
<keyword evidence="3" id="KW-0325">Glycoprotein</keyword>
<dbReference type="EMBL" id="JAETWB010000001">
    <property type="protein sequence ID" value="MBL6077730.1"/>
    <property type="molecule type" value="Genomic_DNA"/>
</dbReference>
<dbReference type="RefSeq" id="WP_202830813.1">
    <property type="nucleotide sequence ID" value="NZ_JAETWB010000001.1"/>
</dbReference>
<evidence type="ECO:0000256" key="3">
    <source>
        <dbReference type="ARBA" id="ARBA00023180"/>
    </source>
</evidence>
<organism evidence="5 6">
    <name type="scientific">Belnapia arida</name>
    <dbReference type="NCBI Taxonomy" id="2804533"/>
    <lineage>
        <taxon>Bacteria</taxon>
        <taxon>Pseudomonadati</taxon>
        <taxon>Pseudomonadota</taxon>
        <taxon>Alphaproteobacteria</taxon>
        <taxon>Acetobacterales</taxon>
        <taxon>Roseomonadaceae</taxon>
        <taxon>Belnapia</taxon>
    </lineage>
</organism>
<dbReference type="PANTHER" id="PTHR11475:SF4">
    <property type="entry name" value="CHORION PEROXIDASE"/>
    <property type="match status" value="1"/>
</dbReference>
<dbReference type="Pfam" id="PF00353">
    <property type="entry name" value="HemolysinCabind"/>
    <property type="match status" value="2"/>
</dbReference>
<keyword evidence="6" id="KW-1185">Reference proteome</keyword>
<dbReference type="InterPro" id="IPR011049">
    <property type="entry name" value="Serralysin-like_metalloprot_C"/>
</dbReference>
<dbReference type="InterPro" id="IPR010255">
    <property type="entry name" value="Haem_peroxidase_sf"/>
</dbReference>
<evidence type="ECO:0008006" key="7">
    <source>
        <dbReference type="Google" id="ProtNLM"/>
    </source>
</evidence>
<gene>
    <name evidence="5" type="ORF">JMJ56_06910</name>
</gene>
<dbReference type="Pfam" id="PF03098">
    <property type="entry name" value="An_peroxidase"/>
    <property type="match status" value="1"/>
</dbReference>
<dbReference type="Gene3D" id="2.150.10.10">
    <property type="entry name" value="Serralysin-like metalloprotease, C-terminal"/>
    <property type="match status" value="1"/>
</dbReference>
<keyword evidence="2" id="KW-0964">Secreted</keyword>
<comment type="caution">
    <text evidence="5">The sequence shown here is derived from an EMBL/GenBank/DDBJ whole genome shotgun (WGS) entry which is preliminary data.</text>
</comment>
<protein>
    <recommendedName>
        <fullName evidence="7">Animal haem peroxidase</fullName>
    </recommendedName>
</protein>
<dbReference type="PRINTS" id="PR00457">
    <property type="entry name" value="ANPEROXIDASE"/>
</dbReference>
<reference evidence="5 6" key="1">
    <citation type="submission" date="2021-01" db="EMBL/GenBank/DDBJ databases">
        <title>Belnapia mucosa sp. nov. and Belnapia arida sp. nov., isolated from the Tabernas Desert (Almeria, Spain).</title>
        <authorList>
            <person name="Molina-Menor E."/>
            <person name="Vidal-Verdu A."/>
            <person name="Calonge A."/>
            <person name="Satari L."/>
            <person name="Pereto J."/>
            <person name="Porcar M."/>
        </authorList>
    </citation>
    <scope>NUCLEOTIDE SEQUENCE [LARGE SCALE GENOMIC DNA]</scope>
    <source>
        <strain evidence="5 6">T18</strain>
    </source>
</reference>
<dbReference type="PRINTS" id="PR00313">
    <property type="entry name" value="CABNDNGRPT"/>
</dbReference>
<evidence type="ECO:0000256" key="4">
    <source>
        <dbReference type="SAM" id="MobiDB-lite"/>
    </source>
</evidence>
<dbReference type="PANTHER" id="PTHR11475">
    <property type="entry name" value="OXIDASE/PEROXIDASE"/>
    <property type="match status" value="1"/>
</dbReference>
<dbReference type="Proteomes" id="UP000660885">
    <property type="component" value="Unassembled WGS sequence"/>
</dbReference>
<dbReference type="InterPro" id="IPR037120">
    <property type="entry name" value="Haem_peroxidase_sf_animal"/>
</dbReference>
<evidence type="ECO:0000256" key="2">
    <source>
        <dbReference type="ARBA" id="ARBA00022525"/>
    </source>
</evidence>
<evidence type="ECO:0000256" key="1">
    <source>
        <dbReference type="ARBA" id="ARBA00004613"/>
    </source>
</evidence>
<dbReference type="InterPro" id="IPR019791">
    <property type="entry name" value="Haem_peroxidase_animal"/>
</dbReference>